<protein>
    <submittedName>
        <fullName evidence="1">Uncharacterized protein</fullName>
    </submittedName>
</protein>
<reference evidence="1 2" key="2">
    <citation type="journal article" date="2022" name="Mol. Ecol. Resour.">
        <title>The genomes of chicory, endive, great burdock and yacon provide insights into Asteraceae paleo-polyploidization history and plant inulin production.</title>
        <authorList>
            <person name="Fan W."/>
            <person name="Wang S."/>
            <person name="Wang H."/>
            <person name="Wang A."/>
            <person name="Jiang F."/>
            <person name="Liu H."/>
            <person name="Zhao H."/>
            <person name="Xu D."/>
            <person name="Zhang Y."/>
        </authorList>
    </citation>
    <scope>NUCLEOTIDE SEQUENCE [LARGE SCALE GENOMIC DNA]</scope>
    <source>
        <strain evidence="2">cv. Punajuju</strain>
        <tissue evidence="1">Leaves</tissue>
    </source>
</reference>
<organism evidence="1 2">
    <name type="scientific">Cichorium intybus</name>
    <name type="common">Chicory</name>
    <dbReference type="NCBI Taxonomy" id="13427"/>
    <lineage>
        <taxon>Eukaryota</taxon>
        <taxon>Viridiplantae</taxon>
        <taxon>Streptophyta</taxon>
        <taxon>Embryophyta</taxon>
        <taxon>Tracheophyta</taxon>
        <taxon>Spermatophyta</taxon>
        <taxon>Magnoliopsida</taxon>
        <taxon>eudicotyledons</taxon>
        <taxon>Gunneridae</taxon>
        <taxon>Pentapetalae</taxon>
        <taxon>asterids</taxon>
        <taxon>campanulids</taxon>
        <taxon>Asterales</taxon>
        <taxon>Asteraceae</taxon>
        <taxon>Cichorioideae</taxon>
        <taxon>Cichorieae</taxon>
        <taxon>Cichoriinae</taxon>
        <taxon>Cichorium</taxon>
    </lineage>
</organism>
<dbReference type="Proteomes" id="UP001055811">
    <property type="component" value="Linkage Group LG09"/>
</dbReference>
<dbReference type="EMBL" id="CM042017">
    <property type="protein sequence ID" value="KAI3689726.1"/>
    <property type="molecule type" value="Genomic_DNA"/>
</dbReference>
<reference evidence="2" key="1">
    <citation type="journal article" date="2022" name="Mol. Ecol. Resour.">
        <title>The genomes of chicory, endive, great burdock and yacon provide insights into Asteraceae palaeo-polyploidization history and plant inulin production.</title>
        <authorList>
            <person name="Fan W."/>
            <person name="Wang S."/>
            <person name="Wang H."/>
            <person name="Wang A."/>
            <person name="Jiang F."/>
            <person name="Liu H."/>
            <person name="Zhao H."/>
            <person name="Xu D."/>
            <person name="Zhang Y."/>
        </authorList>
    </citation>
    <scope>NUCLEOTIDE SEQUENCE [LARGE SCALE GENOMIC DNA]</scope>
    <source>
        <strain evidence="2">cv. Punajuju</strain>
    </source>
</reference>
<evidence type="ECO:0000313" key="2">
    <source>
        <dbReference type="Proteomes" id="UP001055811"/>
    </source>
</evidence>
<accession>A0ACB8YX96</accession>
<sequence>MESFLLFSDCWTYDSLKDFRQISPVVQARLKQVYVSVCCVHMAAAVGAYLHILWNIGGLLTTFATLGCMAWLLAIPPYEEPKRVSLLMAMAFSLGASHGPIFKLAINLDPSILMMSAFMGAAIAFACFAGAATLARRRDFLYLGGLLSSVVLIFSWLDFASKFFGDVSLFQSEIYFELLLFVAYMVVQTQVWIMEIWMEEFGWKGTEEEDEEGDFGEELHSTTNKNAM</sequence>
<gene>
    <name evidence="1" type="ORF">L2E82_47692</name>
</gene>
<evidence type="ECO:0000313" key="1">
    <source>
        <dbReference type="EMBL" id="KAI3689726.1"/>
    </source>
</evidence>
<proteinExistence type="predicted"/>
<name>A0ACB8YX96_CICIN</name>
<comment type="caution">
    <text evidence="1">The sequence shown here is derived from an EMBL/GenBank/DDBJ whole genome shotgun (WGS) entry which is preliminary data.</text>
</comment>
<keyword evidence="2" id="KW-1185">Reference proteome</keyword>